<dbReference type="SMART" id="SM00065">
    <property type="entry name" value="GAF"/>
    <property type="match status" value="2"/>
</dbReference>
<keyword evidence="3" id="KW-1185">Reference proteome</keyword>
<evidence type="ECO:0000313" key="2">
    <source>
        <dbReference type="EMBL" id="RUS96864.1"/>
    </source>
</evidence>
<evidence type="ECO:0000259" key="1">
    <source>
        <dbReference type="SMART" id="SM00065"/>
    </source>
</evidence>
<gene>
    <name evidence="2" type="ORF">DSM107003_22700</name>
</gene>
<sequence length="969" mass="109866">MSTDDQMGQPNQPLSAEQQILLLFQVLQKLREEDNVDVLIKTTITYLQEQFDYQLIWIAVYNQANKTLYGKGGITPDGDTSYLQRSVLLNPGHLLESAVTELRPVGIANLQQEVRAPEWQEVAIKYNIQGTIILPIRYKDRCLGLVLIGSYRWGYLLKGEARARLLIVLGELGVILNYKEKTWQLEPTPSPSEQLLKLLENVRSLSHFNKKLETVVDATHKFVSPSRTNIYWFERERHYFWCRMSSQLVSMGRNLSTQPATAGITVQELGNIYFNLAVNEVVCMSESSSSLNSNVQSKLLQRLGVRSLLAAPIILQKDLLGFLAVESTEPRVWTPADKNFVQGAAGLLSLVAPTDSMESTIRQIQRDNQLTKQITQAIYKEQDLPEILYPCAKSIIERLGATQFLLLQYQPNQNSYQVLYQSAVKNRRAWRFSLSALPDIDFQMLQNATQALEIENLDADLPMFGWRSQLLENGVRSLLISSCIQGHTPQILLLITHETHRSWTTQEKELLWLFSQQIGVIVRNWQLNIITQQQEKISQIFKQYPNILIADESGTIETTALKHIATVLECPLAVILSWSPRQEWATIIPGVMTNNQFGIVENVPISIERDVLIELAVAHNSYVIFKAYDLPPATRQWLTLPDRGQVWVMALRSTADSQPIGIVLLANYGEQNWSDINLSVTATLVSQLAWWQSQQQIVQGLESNSEGLRELNWYKHRRLEEIHRMTAQVLTQIHDLGIPANELTQMRYKLLLRQLDYITNSMSGVIKQEQWQLHMSWETMSIYSLLKRAIERVDHLVKQQQMWIGVHGLAQPTERVTSPKSSSLSGDLITASNPSPLATSGDIVKIEFVVYELLLAACKRSPIGERVDIWCNQLDERSLELSITDHGIIDPHLLAELSHHGHKNILASAYLNQPPGLHLLICKNLIQQLGGELQIYQLPDHRVVSRLVLPLAPSNSEGNTVGNTSPLSQ</sequence>
<dbReference type="EMBL" id="RSCM01000006">
    <property type="protein sequence ID" value="RUS96864.1"/>
    <property type="molecule type" value="Genomic_DNA"/>
</dbReference>
<dbReference type="Gene3D" id="3.30.565.10">
    <property type="entry name" value="Histidine kinase-like ATPase, C-terminal domain"/>
    <property type="match status" value="1"/>
</dbReference>
<dbReference type="InterPro" id="IPR003018">
    <property type="entry name" value="GAF"/>
</dbReference>
<accession>A0A3S1IG24</accession>
<proteinExistence type="predicted"/>
<comment type="caution">
    <text evidence="2">The sequence shown here is derived from an EMBL/GenBank/DDBJ whole genome shotgun (WGS) entry which is preliminary data.</text>
</comment>
<organism evidence="2 3">
    <name type="scientific">Trichormus variabilis SAG 1403-4b</name>
    <dbReference type="NCBI Taxonomy" id="447716"/>
    <lineage>
        <taxon>Bacteria</taxon>
        <taxon>Bacillati</taxon>
        <taxon>Cyanobacteriota</taxon>
        <taxon>Cyanophyceae</taxon>
        <taxon>Nostocales</taxon>
        <taxon>Nostocaceae</taxon>
        <taxon>Trichormus</taxon>
    </lineage>
</organism>
<dbReference type="SUPFAM" id="SSF55781">
    <property type="entry name" value="GAF domain-like"/>
    <property type="match status" value="4"/>
</dbReference>
<dbReference type="Pfam" id="PF01590">
    <property type="entry name" value="GAF"/>
    <property type="match status" value="1"/>
</dbReference>
<dbReference type="Proteomes" id="UP000276103">
    <property type="component" value="Unassembled WGS sequence"/>
</dbReference>
<feature type="domain" description="GAF" evidence="1">
    <location>
        <begin position="207"/>
        <end position="362"/>
    </location>
</feature>
<dbReference type="InterPro" id="IPR029016">
    <property type="entry name" value="GAF-like_dom_sf"/>
</dbReference>
<dbReference type="InterPro" id="IPR036890">
    <property type="entry name" value="HATPase_C_sf"/>
</dbReference>
<dbReference type="SUPFAM" id="SSF55874">
    <property type="entry name" value="ATPase domain of HSP90 chaperone/DNA topoisomerase II/histidine kinase"/>
    <property type="match status" value="1"/>
</dbReference>
<name>A0A3S1IG24_ANAVA</name>
<feature type="domain" description="GAF" evidence="1">
    <location>
        <begin position="383"/>
        <end position="532"/>
    </location>
</feature>
<dbReference type="AlphaFoldDB" id="A0A3S1IG24"/>
<dbReference type="RefSeq" id="WP_241993487.1">
    <property type="nucleotide sequence ID" value="NZ_RSCM01000006.1"/>
</dbReference>
<protein>
    <recommendedName>
        <fullName evidence="1">GAF domain-containing protein</fullName>
    </recommendedName>
</protein>
<evidence type="ECO:0000313" key="3">
    <source>
        <dbReference type="Proteomes" id="UP000276103"/>
    </source>
</evidence>
<reference evidence="2 3" key="1">
    <citation type="journal article" date="2019" name="Genome Biol. Evol.">
        <title>Day and night: Metabolic profiles and evolutionary relationships of six axenic non-marine cyanobacteria.</title>
        <authorList>
            <person name="Will S.E."/>
            <person name="Henke P."/>
            <person name="Boedeker C."/>
            <person name="Huang S."/>
            <person name="Brinkmann H."/>
            <person name="Rohde M."/>
            <person name="Jarek M."/>
            <person name="Friedl T."/>
            <person name="Seufert S."/>
            <person name="Schumacher M."/>
            <person name="Overmann J."/>
            <person name="Neumann-Schaal M."/>
            <person name="Petersen J."/>
        </authorList>
    </citation>
    <scope>NUCLEOTIDE SEQUENCE [LARGE SCALE GENOMIC DNA]</scope>
    <source>
        <strain evidence="2 3">SAG 1403-4b</strain>
    </source>
</reference>
<dbReference type="Gene3D" id="3.30.450.40">
    <property type="match status" value="3"/>
</dbReference>